<dbReference type="RefSeq" id="WP_182023388.1">
    <property type="nucleotide sequence ID" value="NZ_JACGAM010000008.1"/>
</dbReference>
<gene>
    <name evidence="1" type="ORF">H3232_05665</name>
</gene>
<dbReference type="Proteomes" id="UP000540056">
    <property type="component" value="Unassembled WGS sequence"/>
</dbReference>
<sequence length="65" mass="7773">MLKRVNYRNQQDLSTPKQIRQLEQRGYQNVANWKFDQAKVLIDQIAANKWRSIHSKSQAEVYQPN</sequence>
<evidence type="ECO:0000313" key="1">
    <source>
        <dbReference type="EMBL" id="MBA5746676.1"/>
    </source>
</evidence>
<organism evidence="1 2">
    <name type="scientific">Aerococcus urinaeequi</name>
    <dbReference type="NCBI Taxonomy" id="51665"/>
    <lineage>
        <taxon>Bacteria</taxon>
        <taxon>Bacillati</taxon>
        <taxon>Bacillota</taxon>
        <taxon>Bacilli</taxon>
        <taxon>Lactobacillales</taxon>
        <taxon>Aerococcaceae</taxon>
        <taxon>Aerococcus</taxon>
    </lineage>
</organism>
<accession>A0ABR5ZY61</accession>
<keyword evidence="2" id="KW-1185">Reference proteome</keyword>
<protein>
    <submittedName>
        <fullName evidence="1">Uncharacterized protein</fullName>
    </submittedName>
</protein>
<dbReference type="EMBL" id="JACGAN010000008">
    <property type="protein sequence ID" value="MBA5746676.1"/>
    <property type="molecule type" value="Genomic_DNA"/>
</dbReference>
<reference evidence="1 2" key="1">
    <citation type="submission" date="2020-07" db="EMBL/GenBank/DDBJ databases">
        <title>Draft Genome Sequences of Lactobacillales Isolated from the International Space Station.</title>
        <authorList>
            <person name="Bharadwaj A.R."/>
            <person name="Singh N.K."/>
            <person name="Wood J.M."/>
            <person name="Debieu M."/>
            <person name="O'Hara N.B."/>
            <person name="Karouia F."/>
            <person name="Mason C.E."/>
            <person name="Venkateswaran K."/>
        </authorList>
    </citation>
    <scope>NUCLEOTIDE SEQUENCE [LARGE SCALE GENOMIC DNA]</scope>
    <source>
        <strain evidence="1 2">151250015-1-258-55</strain>
    </source>
</reference>
<evidence type="ECO:0000313" key="2">
    <source>
        <dbReference type="Proteomes" id="UP000540056"/>
    </source>
</evidence>
<comment type="caution">
    <text evidence="1">The sequence shown here is derived from an EMBL/GenBank/DDBJ whole genome shotgun (WGS) entry which is preliminary data.</text>
</comment>
<proteinExistence type="predicted"/>
<name>A0ABR5ZY61_9LACT</name>